<keyword evidence="7 9" id="KW-0521">NADP</keyword>
<dbReference type="InterPro" id="IPR017927">
    <property type="entry name" value="FAD-bd_FR_type"/>
</dbReference>
<dbReference type="Gene3D" id="3.40.50.360">
    <property type="match status" value="1"/>
</dbReference>
<dbReference type="Proteomes" id="UP001629113">
    <property type="component" value="Unassembled WGS sequence"/>
</dbReference>
<evidence type="ECO:0000256" key="4">
    <source>
        <dbReference type="ARBA" id="ARBA00022630"/>
    </source>
</evidence>
<keyword evidence="5 9" id="KW-0288">FMN</keyword>
<feature type="region of interest" description="Disordered" evidence="10">
    <location>
        <begin position="704"/>
        <end position="723"/>
    </location>
</feature>
<dbReference type="InterPro" id="IPR001094">
    <property type="entry name" value="Flavdoxin-like"/>
</dbReference>
<dbReference type="Gene3D" id="3.40.50.80">
    <property type="entry name" value="Nucleotide-binding domain of ferredoxin-NADP reductase (FNR) module"/>
    <property type="match status" value="1"/>
</dbReference>
<evidence type="ECO:0000259" key="12">
    <source>
        <dbReference type="PROSITE" id="PS51384"/>
    </source>
</evidence>
<keyword evidence="9" id="KW-0496">Mitochondrion</keyword>
<comment type="similarity">
    <text evidence="9">In the N-terminal section; belongs to the flavodoxin family.</text>
</comment>
<evidence type="ECO:0000259" key="11">
    <source>
        <dbReference type="PROSITE" id="PS50902"/>
    </source>
</evidence>
<comment type="catalytic activity">
    <reaction evidence="9">
        <text>2 oxidized [2Fe-2S]-[protein] + NADPH = 2 reduced [2Fe-2S]-[protein] + NADP(+) + H(+)</text>
        <dbReference type="Rhea" id="RHEA:67716"/>
        <dbReference type="Rhea" id="RHEA-COMP:17327"/>
        <dbReference type="Rhea" id="RHEA-COMP:17328"/>
        <dbReference type="ChEBI" id="CHEBI:15378"/>
        <dbReference type="ChEBI" id="CHEBI:33737"/>
        <dbReference type="ChEBI" id="CHEBI:33738"/>
        <dbReference type="ChEBI" id="CHEBI:57783"/>
        <dbReference type="ChEBI" id="CHEBI:58349"/>
    </reaction>
</comment>
<dbReference type="PANTHER" id="PTHR19384:SF10">
    <property type="entry name" value="NADPH-DEPENDENT DIFLAVIN OXIDOREDUCTASE 1"/>
    <property type="match status" value="1"/>
</dbReference>
<feature type="binding site" evidence="9">
    <location>
        <position position="464"/>
    </location>
    <ligand>
        <name>FAD</name>
        <dbReference type="ChEBI" id="CHEBI:57692"/>
    </ligand>
</feature>
<dbReference type="InterPro" id="IPR003097">
    <property type="entry name" value="CysJ-like_FAD-binding"/>
</dbReference>
<dbReference type="InterPro" id="IPR028879">
    <property type="entry name" value="NDOR1"/>
</dbReference>
<dbReference type="Gene3D" id="2.40.30.10">
    <property type="entry name" value="Translation factors"/>
    <property type="match status" value="1"/>
</dbReference>
<feature type="binding site" evidence="9">
    <location>
        <begin position="105"/>
        <end position="114"/>
    </location>
    <ligand>
        <name>FMN</name>
        <dbReference type="ChEBI" id="CHEBI:58210"/>
    </ligand>
</feature>
<gene>
    <name evidence="9" type="primary">TAH18</name>
    <name evidence="13" type="ORF">PVAG01_08900</name>
</gene>
<comment type="cofactor">
    <cofactor evidence="2 9">
        <name>FAD</name>
        <dbReference type="ChEBI" id="CHEBI:57692"/>
    </cofactor>
</comment>
<evidence type="ECO:0000256" key="1">
    <source>
        <dbReference type="ARBA" id="ARBA00001917"/>
    </source>
</evidence>
<feature type="binding site" evidence="9">
    <location>
        <begin position="536"/>
        <end position="539"/>
    </location>
    <ligand>
        <name>FAD</name>
        <dbReference type="ChEBI" id="CHEBI:57692"/>
    </ligand>
</feature>
<dbReference type="PROSITE" id="PS50902">
    <property type="entry name" value="FLAVODOXIN_LIKE"/>
    <property type="match status" value="1"/>
</dbReference>
<comment type="similarity">
    <text evidence="9">Belongs to the NADPH-dependent diflavin oxidoreductase NDOR1 family.</text>
</comment>
<evidence type="ECO:0000256" key="8">
    <source>
        <dbReference type="ARBA" id="ARBA00023002"/>
    </source>
</evidence>
<name>A0ABR4PAQ9_9HELO</name>
<comment type="subunit">
    <text evidence="9">Interacts with DRE2; as part of the cytosolic iron-sulfur (Fe-S) protein assembly (CIA) machinery.</text>
</comment>
<dbReference type="InterPro" id="IPR001709">
    <property type="entry name" value="Flavoprot_Pyr_Nucl_cyt_Rdtase"/>
</dbReference>
<dbReference type="EC" id="1.18.1.-" evidence="9"/>
<keyword evidence="6 9" id="KW-0274">FAD</keyword>
<dbReference type="Pfam" id="PF00175">
    <property type="entry name" value="NAD_binding_1"/>
    <property type="match status" value="1"/>
</dbReference>
<feature type="binding site" evidence="9">
    <location>
        <position position="580"/>
    </location>
    <ligand>
        <name>NADP(+)</name>
        <dbReference type="ChEBI" id="CHEBI:58349"/>
    </ligand>
</feature>
<evidence type="ECO:0000256" key="2">
    <source>
        <dbReference type="ARBA" id="ARBA00001974"/>
    </source>
</evidence>
<accession>A0ABR4PAQ9</accession>
<evidence type="ECO:0000256" key="5">
    <source>
        <dbReference type="ARBA" id="ARBA00022643"/>
    </source>
</evidence>
<dbReference type="PANTHER" id="PTHR19384">
    <property type="entry name" value="NITRIC OXIDE SYNTHASE-RELATED"/>
    <property type="match status" value="1"/>
</dbReference>
<dbReference type="SUPFAM" id="SSF63380">
    <property type="entry name" value="Riboflavin synthase domain-like"/>
    <property type="match status" value="1"/>
</dbReference>
<comment type="function">
    <text evidence="9">NADPH-dependent reductase which is a central component of the cytosolic iron-sulfur (Fe-S) protein assembly (CIA) machinery. Transfers electrons from NADPH via its FAD and FMN prosthetic groups to the [2Fe-2S] cluster of DRE2, another key component of the CIA machinery. In turn, this reduced cluster provides electrons for assembly of cytosolic iron-sulfur cluster proteins. Positively controls H(2)O(2)-induced cell death.</text>
</comment>
<evidence type="ECO:0000313" key="14">
    <source>
        <dbReference type="Proteomes" id="UP001629113"/>
    </source>
</evidence>
<feature type="domain" description="Flavodoxin-like" evidence="11">
    <location>
        <begin position="14"/>
        <end position="158"/>
    </location>
</feature>
<dbReference type="EMBL" id="JBFCZG010000007">
    <property type="protein sequence ID" value="KAL3420401.1"/>
    <property type="molecule type" value="Genomic_DNA"/>
</dbReference>
<dbReference type="PRINTS" id="PR00371">
    <property type="entry name" value="FPNCR"/>
</dbReference>
<evidence type="ECO:0000256" key="6">
    <source>
        <dbReference type="ARBA" id="ARBA00022827"/>
    </source>
</evidence>
<feature type="domain" description="FAD-binding FR-type" evidence="12">
    <location>
        <begin position="308"/>
        <end position="564"/>
    </location>
</feature>
<proteinExistence type="inferred from homology"/>
<dbReference type="InterPro" id="IPR008254">
    <property type="entry name" value="Flavodoxin/NO_synth"/>
</dbReference>
<feature type="binding site" evidence="9">
    <location>
        <begin position="494"/>
        <end position="497"/>
    </location>
    <ligand>
        <name>FAD</name>
        <dbReference type="ChEBI" id="CHEBI:57692"/>
    </ligand>
</feature>
<feature type="binding site" evidence="9">
    <location>
        <position position="751"/>
    </location>
    <ligand>
        <name>FAD</name>
        <dbReference type="ChEBI" id="CHEBI:57692"/>
    </ligand>
</feature>
<comment type="caution">
    <text evidence="13">The sequence shown here is derived from an EMBL/GenBank/DDBJ whole genome shotgun (WGS) entry which is preliminary data.</text>
</comment>
<dbReference type="PROSITE" id="PS51384">
    <property type="entry name" value="FAD_FR"/>
    <property type="match status" value="1"/>
</dbReference>
<dbReference type="HAMAP" id="MF_03178">
    <property type="entry name" value="NDOR1"/>
    <property type="match status" value="1"/>
</dbReference>
<dbReference type="SUPFAM" id="SSF52343">
    <property type="entry name" value="Ferredoxin reductase-like, C-terminal NADP-linked domain"/>
    <property type="match status" value="1"/>
</dbReference>
<sequence>MAIPGQQQPHERTALILYGSETGKSEDAAEDVARMARRLHFVTRVCEMDLVEINQLPQYTVVVLLLSTTGQGEFPRNARTFWKSLLRKRLPPGCLGHVSFTTFGLGDSSYPKYNWSARKLHKRIQQLGAREIYARGEGDEQHEDGIDGTFINWMADLRSHLLSTYPLPVGLEPIPKDVFLAPTYILELRTPLTELLLSNEDDVVNGKFSDSVEPADIPMLAQLPEVIEQNIEEQYHKQPQTLDCTQQPKVSAPPTVESSANMIQSILLPEVVTNESNAGDGPQLKGPPTDKTECRNEVQPENVHLPIPQSFFARMVANIRITPEDHWQDVRELTFYVQEGHNYHPGDTLTLYPKNFPEDVNALIDLMQWSDVADMELTDEIEPHTRLDAPSLFPALQHPHCHAGSKWTLRKLLTHNLDITAIPKRSFFDAIAFHTKDEMHQTRLREFADPSFTDEFYDYATRPRRSILEVLQDFPSVKLPWKYATAYFPFIRGREYSIASGGVYKKIQPAMKGYIQIQLLVALVQYKTVLRKTRQGLCSRYLASLPGNTVVRVSLKHNEKFYDPVRNNPHRPVILIGTGTGLAPLRALMWERRLNIATLQLRYDFPIARSVLFFGNRNRDADFFYANEYTPDALDADVFSCFSRDQRQKIYVQDLIRQQSAMIMRAIDAGAAVYVCGSSGKMPEAVRRALVDVIEERKITQVQDEEDMAGGTNPVAVSTQDADKAVDSTREKAERFFGLLEKQGRFIQETW</sequence>
<feature type="binding site" evidence="9">
    <location>
        <begin position="649"/>
        <end position="653"/>
    </location>
    <ligand>
        <name>NADP(+)</name>
        <dbReference type="ChEBI" id="CHEBI:58349"/>
    </ligand>
</feature>
<feature type="binding site" evidence="9">
    <location>
        <begin position="643"/>
        <end position="644"/>
    </location>
    <ligand>
        <name>NADP(+)</name>
        <dbReference type="ChEBI" id="CHEBI:58349"/>
    </ligand>
</feature>
<comment type="similarity">
    <text evidence="9">In the C-terminal section; belongs to the flavoprotein pyridine nucleotide cytochrome reductase family.</text>
</comment>
<keyword evidence="4 9" id="KW-0285">Flavoprotein</keyword>
<evidence type="ECO:0000256" key="3">
    <source>
        <dbReference type="ARBA" id="ARBA00022490"/>
    </source>
</evidence>
<dbReference type="PRINTS" id="PR00369">
    <property type="entry name" value="FLAVODOXIN"/>
</dbReference>
<dbReference type="InterPro" id="IPR029039">
    <property type="entry name" value="Flavoprotein-like_sf"/>
</dbReference>
<feature type="binding site" evidence="9">
    <location>
        <begin position="67"/>
        <end position="70"/>
    </location>
    <ligand>
        <name>FMN</name>
        <dbReference type="ChEBI" id="CHEBI:58210"/>
    </ligand>
</feature>
<dbReference type="Pfam" id="PF00667">
    <property type="entry name" value="FAD_binding_1"/>
    <property type="match status" value="1"/>
</dbReference>
<evidence type="ECO:0000256" key="7">
    <source>
        <dbReference type="ARBA" id="ARBA00022857"/>
    </source>
</evidence>
<comment type="caution">
    <text evidence="9">Lacks conserved residue(s) required for the propagation of feature annotation.</text>
</comment>
<dbReference type="InterPro" id="IPR001433">
    <property type="entry name" value="OxRdtase_FAD/NAD-bd"/>
</dbReference>
<dbReference type="Gene3D" id="1.20.990.10">
    <property type="entry name" value="NADPH-cytochrome p450 Reductase, Chain A, domain 3"/>
    <property type="match status" value="1"/>
</dbReference>
<protein>
    <recommendedName>
        <fullName evidence="9">NADPH-dependent diflavin oxidoreductase 1</fullName>
        <ecNumber evidence="9">1.18.1.-</ecNumber>
    </recommendedName>
    <alternativeName>
        <fullName evidence="9">NADPH-dependent FMN and FAD-containing oxidoreductase</fullName>
    </alternativeName>
</protein>
<evidence type="ECO:0000256" key="9">
    <source>
        <dbReference type="HAMAP-Rule" id="MF_03178"/>
    </source>
</evidence>
<organism evidence="13 14">
    <name type="scientific">Phlyctema vagabunda</name>
    <dbReference type="NCBI Taxonomy" id="108571"/>
    <lineage>
        <taxon>Eukaryota</taxon>
        <taxon>Fungi</taxon>
        <taxon>Dikarya</taxon>
        <taxon>Ascomycota</taxon>
        <taxon>Pezizomycotina</taxon>
        <taxon>Leotiomycetes</taxon>
        <taxon>Helotiales</taxon>
        <taxon>Dermateaceae</taxon>
        <taxon>Phlyctema</taxon>
    </lineage>
</organism>
<dbReference type="Pfam" id="PF00258">
    <property type="entry name" value="Flavodoxin_1"/>
    <property type="match status" value="1"/>
</dbReference>
<keyword evidence="3 9" id="KW-0963">Cytoplasm</keyword>
<dbReference type="SUPFAM" id="SSF52218">
    <property type="entry name" value="Flavoproteins"/>
    <property type="match status" value="1"/>
</dbReference>
<dbReference type="InterPro" id="IPR017938">
    <property type="entry name" value="Riboflavin_synthase-like_b-brl"/>
</dbReference>
<evidence type="ECO:0000256" key="10">
    <source>
        <dbReference type="SAM" id="MobiDB-lite"/>
    </source>
</evidence>
<comment type="subcellular location">
    <subcellularLocation>
        <location evidence="9">Cytoplasm</location>
    </subcellularLocation>
    <subcellularLocation>
        <location evidence="9">Mitochondrion</location>
    </subcellularLocation>
    <text evidence="9">Relocalizes to mitochondria after H(2)O(2) exposure.</text>
</comment>
<evidence type="ECO:0000313" key="13">
    <source>
        <dbReference type="EMBL" id="KAL3420401.1"/>
    </source>
</evidence>
<feature type="compositionally biased region" description="Basic and acidic residues" evidence="10">
    <location>
        <begin position="288"/>
        <end position="298"/>
    </location>
</feature>
<feature type="binding site" evidence="9">
    <location>
        <position position="140"/>
    </location>
    <ligand>
        <name>FMN</name>
        <dbReference type="ChEBI" id="CHEBI:58210"/>
    </ligand>
</feature>
<keyword evidence="8 9" id="KW-0560">Oxidoreductase</keyword>
<keyword evidence="14" id="KW-1185">Reference proteome</keyword>
<dbReference type="InterPro" id="IPR023173">
    <property type="entry name" value="NADPH_Cyt_P450_Rdtase_alpha"/>
</dbReference>
<dbReference type="InterPro" id="IPR039261">
    <property type="entry name" value="FNR_nucleotide-bd"/>
</dbReference>
<feature type="region of interest" description="Disordered" evidence="10">
    <location>
        <begin position="274"/>
        <end position="299"/>
    </location>
</feature>
<reference evidence="13 14" key="1">
    <citation type="submission" date="2024-06" db="EMBL/GenBank/DDBJ databases">
        <title>Complete genome of Phlyctema vagabunda strain 19-DSS-EL-015.</title>
        <authorList>
            <person name="Fiorenzani C."/>
        </authorList>
    </citation>
    <scope>NUCLEOTIDE SEQUENCE [LARGE SCALE GENOMIC DNA]</scope>
    <source>
        <strain evidence="13 14">19-DSS-EL-015</strain>
    </source>
</reference>
<comment type="cofactor">
    <cofactor evidence="1 9">
        <name>FMN</name>
        <dbReference type="ChEBI" id="CHEBI:58210"/>
    </cofactor>
</comment>